<dbReference type="Gramene" id="rna28593">
    <property type="protein sequence ID" value="RHN53662.1"/>
    <property type="gene ID" value="gene28593"/>
</dbReference>
<dbReference type="EMBL" id="PSQE01000005">
    <property type="protein sequence ID" value="RHN53662.1"/>
    <property type="molecule type" value="Genomic_DNA"/>
</dbReference>
<reference evidence="1" key="1">
    <citation type="journal article" date="2018" name="Nat. Plants">
        <title>Whole-genome landscape of Medicago truncatula symbiotic genes.</title>
        <authorList>
            <person name="Pecrix Y."/>
            <person name="Gamas P."/>
            <person name="Carrere S."/>
        </authorList>
    </citation>
    <scope>NUCLEOTIDE SEQUENCE</scope>
    <source>
        <tissue evidence="1">Leaves</tissue>
    </source>
</reference>
<name>A0A396HK12_MEDTR</name>
<dbReference type="AlphaFoldDB" id="A0A396HK12"/>
<gene>
    <name evidence="1" type="ORF">MtrunA17_Chr5g0398261</name>
</gene>
<protein>
    <submittedName>
        <fullName evidence="1">Uncharacterized protein</fullName>
    </submittedName>
</protein>
<organism evidence="1">
    <name type="scientific">Medicago truncatula</name>
    <name type="common">Barrel medic</name>
    <name type="synonym">Medicago tribuloides</name>
    <dbReference type="NCBI Taxonomy" id="3880"/>
    <lineage>
        <taxon>Eukaryota</taxon>
        <taxon>Viridiplantae</taxon>
        <taxon>Streptophyta</taxon>
        <taxon>Embryophyta</taxon>
        <taxon>Tracheophyta</taxon>
        <taxon>Spermatophyta</taxon>
        <taxon>Magnoliopsida</taxon>
        <taxon>eudicotyledons</taxon>
        <taxon>Gunneridae</taxon>
        <taxon>Pentapetalae</taxon>
        <taxon>rosids</taxon>
        <taxon>fabids</taxon>
        <taxon>Fabales</taxon>
        <taxon>Fabaceae</taxon>
        <taxon>Papilionoideae</taxon>
        <taxon>50 kb inversion clade</taxon>
        <taxon>NPAAA clade</taxon>
        <taxon>Hologalegina</taxon>
        <taxon>IRL clade</taxon>
        <taxon>Trifolieae</taxon>
        <taxon>Medicago</taxon>
    </lineage>
</organism>
<accession>A0A396HK12</accession>
<sequence length="87" mass="9897">MLRSFISIKGGMSKRPFTGSKYCHSYCLFSHQSEQHCISNQYEATTLKNGCHGQFLFTTNSLISYLCITKIAIRCSLRITSTCILYI</sequence>
<proteinExistence type="predicted"/>
<comment type="caution">
    <text evidence="1">The sequence shown here is derived from an EMBL/GenBank/DDBJ whole genome shotgun (WGS) entry which is preliminary data.</text>
</comment>
<dbReference type="Proteomes" id="UP000265566">
    <property type="component" value="Chromosome 5"/>
</dbReference>
<evidence type="ECO:0000313" key="1">
    <source>
        <dbReference type="EMBL" id="RHN53662.1"/>
    </source>
</evidence>